<dbReference type="Proteomes" id="UP000317043">
    <property type="component" value="Unassembled WGS sequence"/>
</dbReference>
<reference evidence="1 2" key="1">
    <citation type="submission" date="2019-06" db="EMBL/GenBank/DDBJ databases">
        <title>Sequencing the genomes of 1000 actinobacteria strains.</title>
        <authorList>
            <person name="Klenk H.-P."/>
        </authorList>
    </citation>
    <scope>NUCLEOTIDE SEQUENCE [LARGE SCALE GENOMIC DNA]</scope>
    <source>
        <strain evidence="1 2">DSM 45928</strain>
    </source>
</reference>
<keyword evidence="2" id="KW-1185">Reference proteome</keyword>
<comment type="caution">
    <text evidence="1">The sequence shown here is derived from an EMBL/GenBank/DDBJ whole genome shotgun (WGS) entry which is preliminary data.</text>
</comment>
<dbReference type="AlphaFoldDB" id="A0A543AUG9"/>
<evidence type="ECO:0000313" key="1">
    <source>
        <dbReference type="EMBL" id="TQL76228.1"/>
    </source>
</evidence>
<organism evidence="1 2">
    <name type="scientific">Stackebrandtia endophytica</name>
    <dbReference type="NCBI Taxonomy" id="1496996"/>
    <lineage>
        <taxon>Bacteria</taxon>
        <taxon>Bacillati</taxon>
        <taxon>Actinomycetota</taxon>
        <taxon>Actinomycetes</taxon>
        <taxon>Glycomycetales</taxon>
        <taxon>Glycomycetaceae</taxon>
        <taxon>Stackebrandtia</taxon>
    </lineage>
</organism>
<proteinExistence type="predicted"/>
<dbReference type="EMBL" id="VFOW01000001">
    <property type="protein sequence ID" value="TQL76228.1"/>
    <property type="molecule type" value="Genomic_DNA"/>
</dbReference>
<name>A0A543AUG9_9ACTN</name>
<sequence length="39" mass="4311">MEKKKSPNKSKLDSMLGSVERKVPVAKPALNSCASWYCV</sequence>
<accession>A0A543AUG9</accession>
<evidence type="ECO:0000313" key="2">
    <source>
        <dbReference type="Proteomes" id="UP000317043"/>
    </source>
</evidence>
<gene>
    <name evidence="1" type="ORF">FB566_1750</name>
</gene>
<protein>
    <submittedName>
        <fullName evidence="1">Uncharacterized protein</fullName>
    </submittedName>
</protein>
<dbReference type="InParanoid" id="A0A543AUG9"/>